<dbReference type="NCBIfam" id="NF010635">
    <property type="entry name" value="PRK14032.1"/>
    <property type="match status" value="1"/>
</dbReference>
<dbReference type="PANTHER" id="PTHR11739:SF4">
    <property type="entry name" value="CITRATE SYNTHASE, PEROXISOMAL"/>
    <property type="match status" value="1"/>
</dbReference>
<accession>A0A8I0DR18</accession>
<comment type="pathway">
    <text evidence="1">Carbohydrate metabolism; tricarboxylic acid cycle.</text>
</comment>
<dbReference type="EC" id="2.3.3.16" evidence="3"/>
<evidence type="ECO:0000256" key="3">
    <source>
        <dbReference type="ARBA" id="ARBA00012972"/>
    </source>
</evidence>
<dbReference type="PANTHER" id="PTHR11739">
    <property type="entry name" value="CITRATE SYNTHASE"/>
    <property type="match status" value="1"/>
</dbReference>
<dbReference type="RefSeq" id="WP_118482805.1">
    <property type="nucleotide sequence ID" value="NZ_JACOOX010000001.1"/>
</dbReference>
<dbReference type="GO" id="GO:0006099">
    <property type="term" value="P:tricarboxylic acid cycle"/>
    <property type="evidence" value="ECO:0007669"/>
    <property type="project" value="UniProtKB-UniPathway"/>
</dbReference>
<dbReference type="Pfam" id="PF00285">
    <property type="entry name" value="Citrate_synt"/>
    <property type="match status" value="1"/>
</dbReference>
<dbReference type="InterPro" id="IPR016142">
    <property type="entry name" value="Citrate_synth-like_lrg_a-sub"/>
</dbReference>
<dbReference type="GO" id="GO:0005829">
    <property type="term" value="C:cytosol"/>
    <property type="evidence" value="ECO:0007669"/>
    <property type="project" value="TreeGrafter"/>
</dbReference>
<sequence>MSINNIGPFTKSHLDMCIKNNSIDDALYEKYGVKRSLRDLNGIGINAGITNVSLSKSFTTDENGNRIPCAGELYYRGYEIHDLIKGFFLDNRFGFEECTYLLLFGVLPDEKELQNFKQVLNISYDLPHHFIQDVIMKSPTADIIANMTKSTLALGSYDKKMGDNSLENVLQQCIQLISMFPRLAVYSYQGYRHYELGKSCYIHKPLPELSFAENILSTLRSNRKYTRLEARVLDLALVLHMEHGGGSNSTFTTRVVTSSGSDTYATMAAALCSLKGPLNGGGDYQVMGMMKNIRDNVSDITDEEEVGEYIRKIVNREAYDKTGIVYGMGHPFYSISDPRALEFKKYVKLLAAEKGMDEEYALYEMIERIAPKIIAEERKIYKGVCINIDYYSGLLYKMLKIPAEMFTPLFAIARVVGWSAHRMEELVNSYKIIRPAYTSIAEIKEYVPINER</sequence>
<protein>
    <recommendedName>
        <fullName evidence="3">citrate synthase (unknown stereospecificity)</fullName>
        <ecNumber evidence="3">2.3.3.16</ecNumber>
    </recommendedName>
</protein>
<dbReference type="PRINTS" id="PR00143">
    <property type="entry name" value="CITRTSNTHASE"/>
</dbReference>
<dbReference type="SUPFAM" id="SSF48256">
    <property type="entry name" value="Citrate synthase"/>
    <property type="match status" value="1"/>
</dbReference>
<keyword evidence="4" id="KW-0808">Transferase</keyword>
<dbReference type="InterPro" id="IPR002020">
    <property type="entry name" value="Citrate_synthase"/>
</dbReference>
<evidence type="ECO:0000313" key="6">
    <source>
        <dbReference type="Proteomes" id="UP000615234"/>
    </source>
</evidence>
<comment type="similarity">
    <text evidence="2">Belongs to the citrate synthase family.</text>
</comment>
<dbReference type="InterPro" id="IPR016143">
    <property type="entry name" value="Citrate_synth-like_sm_a-sub"/>
</dbReference>
<organism evidence="5 6">
    <name type="scientific">Coprococcus hominis</name>
    <name type="common">ex Liu et al. 2022</name>
    <dbReference type="NCBI Taxonomy" id="2763039"/>
    <lineage>
        <taxon>Bacteria</taxon>
        <taxon>Bacillati</taxon>
        <taxon>Bacillota</taxon>
        <taxon>Clostridia</taxon>
        <taxon>Lachnospirales</taxon>
        <taxon>Lachnospiraceae</taxon>
        <taxon>Coprococcus</taxon>
    </lineage>
</organism>
<dbReference type="GO" id="GO:0005975">
    <property type="term" value="P:carbohydrate metabolic process"/>
    <property type="evidence" value="ECO:0007669"/>
    <property type="project" value="TreeGrafter"/>
</dbReference>
<dbReference type="EMBL" id="JACOOX010000001">
    <property type="protein sequence ID" value="MBC5661628.1"/>
    <property type="molecule type" value="Genomic_DNA"/>
</dbReference>
<gene>
    <name evidence="5" type="ORF">H8S09_01765</name>
</gene>
<evidence type="ECO:0000313" key="5">
    <source>
        <dbReference type="EMBL" id="MBC5661628.1"/>
    </source>
</evidence>
<evidence type="ECO:0000256" key="2">
    <source>
        <dbReference type="ARBA" id="ARBA00010566"/>
    </source>
</evidence>
<keyword evidence="6" id="KW-1185">Reference proteome</keyword>
<dbReference type="Gene3D" id="1.10.230.10">
    <property type="entry name" value="Cytochrome P450-Terp, domain 2"/>
    <property type="match status" value="1"/>
</dbReference>
<reference evidence="5 6" key="1">
    <citation type="submission" date="2020-08" db="EMBL/GenBank/DDBJ databases">
        <title>Genome public.</title>
        <authorList>
            <person name="Liu C."/>
            <person name="Sun Q."/>
        </authorList>
    </citation>
    <scope>NUCLEOTIDE SEQUENCE [LARGE SCALE GENOMIC DNA]</scope>
    <source>
        <strain evidence="5 6">NSJ-10</strain>
    </source>
</reference>
<name>A0A8I0DR18_9FIRM</name>
<dbReference type="GO" id="GO:0036440">
    <property type="term" value="F:citrate synthase activity"/>
    <property type="evidence" value="ECO:0007669"/>
    <property type="project" value="UniProtKB-EC"/>
</dbReference>
<dbReference type="AlphaFoldDB" id="A0A8I0DR18"/>
<evidence type="ECO:0000256" key="4">
    <source>
        <dbReference type="ARBA" id="ARBA00022679"/>
    </source>
</evidence>
<dbReference type="UniPathway" id="UPA00223"/>
<evidence type="ECO:0000256" key="1">
    <source>
        <dbReference type="ARBA" id="ARBA00005163"/>
    </source>
</evidence>
<dbReference type="CDD" id="cd06113">
    <property type="entry name" value="citrate_synt_like_1_2"/>
    <property type="match status" value="1"/>
</dbReference>
<dbReference type="Gene3D" id="1.10.580.10">
    <property type="entry name" value="Citrate Synthase, domain 1"/>
    <property type="match status" value="1"/>
</dbReference>
<proteinExistence type="inferred from homology"/>
<comment type="caution">
    <text evidence="5">The sequence shown here is derived from an EMBL/GenBank/DDBJ whole genome shotgun (WGS) entry which is preliminary data.</text>
</comment>
<dbReference type="InterPro" id="IPR036969">
    <property type="entry name" value="Citrate_synthase_sf"/>
</dbReference>
<dbReference type="Proteomes" id="UP000615234">
    <property type="component" value="Unassembled WGS sequence"/>
</dbReference>